<name>X0UPI1_9ZZZZ</name>
<dbReference type="EMBL" id="BARS01023947">
    <property type="protein sequence ID" value="GAG02203.1"/>
    <property type="molecule type" value="Genomic_DNA"/>
</dbReference>
<proteinExistence type="predicted"/>
<reference evidence="1" key="1">
    <citation type="journal article" date="2014" name="Front. Microbiol.">
        <title>High frequency of phylogenetically diverse reductive dehalogenase-homologous genes in deep subseafloor sedimentary metagenomes.</title>
        <authorList>
            <person name="Kawai M."/>
            <person name="Futagami T."/>
            <person name="Toyoda A."/>
            <person name="Takaki Y."/>
            <person name="Nishi S."/>
            <person name="Hori S."/>
            <person name="Arai W."/>
            <person name="Tsubouchi T."/>
            <person name="Morono Y."/>
            <person name="Uchiyama I."/>
            <person name="Ito T."/>
            <person name="Fujiyama A."/>
            <person name="Inagaki F."/>
            <person name="Takami H."/>
        </authorList>
    </citation>
    <scope>NUCLEOTIDE SEQUENCE</scope>
    <source>
        <strain evidence="1">Expedition CK06-06</strain>
    </source>
</reference>
<accession>X0UPI1</accession>
<gene>
    <name evidence="1" type="ORF">S01H1_38082</name>
</gene>
<evidence type="ECO:0000313" key="1">
    <source>
        <dbReference type="EMBL" id="GAG02203.1"/>
    </source>
</evidence>
<dbReference type="AlphaFoldDB" id="X0UPI1"/>
<protein>
    <submittedName>
        <fullName evidence="1">Uncharacterized protein</fullName>
    </submittedName>
</protein>
<comment type="caution">
    <text evidence="1">The sequence shown here is derived from an EMBL/GenBank/DDBJ whole genome shotgun (WGS) entry which is preliminary data.</text>
</comment>
<organism evidence="1">
    <name type="scientific">marine sediment metagenome</name>
    <dbReference type="NCBI Taxonomy" id="412755"/>
    <lineage>
        <taxon>unclassified sequences</taxon>
        <taxon>metagenomes</taxon>
        <taxon>ecological metagenomes</taxon>
    </lineage>
</organism>
<sequence>MPDPRIWPVPSANDGGVIVGAASAIVLAANPNRVDAEFTNYSDPSEAICLARGNAAVMGQGIILTVYGGTYRIGTNNLFLGDIYAICESGDAILAISEGVKP</sequence>